<dbReference type="GO" id="GO:0051015">
    <property type="term" value="F:actin filament binding"/>
    <property type="evidence" value="ECO:0007669"/>
    <property type="project" value="InterPro"/>
</dbReference>
<proteinExistence type="predicted"/>
<dbReference type="EMBL" id="KZ308437">
    <property type="protein sequence ID" value="KAG8229578.1"/>
    <property type="molecule type" value="Genomic_DNA"/>
</dbReference>
<dbReference type="GO" id="GO:0051016">
    <property type="term" value="P:barbed-end actin filament capping"/>
    <property type="evidence" value="ECO:0007669"/>
    <property type="project" value="TreeGrafter"/>
</dbReference>
<dbReference type="GO" id="GO:0030239">
    <property type="term" value="P:myofibril assembly"/>
    <property type="evidence" value="ECO:0007669"/>
    <property type="project" value="TreeGrafter"/>
</dbReference>
<evidence type="ECO:0000313" key="5">
    <source>
        <dbReference type="Proteomes" id="UP000792457"/>
    </source>
</evidence>
<dbReference type="GO" id="GO:0051014">
    <property type="term" value="P:actin filament severing"/>
    <property type="evidence" value="ECO:0007669"/>
    <property type="project" value="TreeGrafter"/>
</dbReference>
<evidence type="ECO:0000259" key="3">
    <source>
        <dbReference type="Pfam" id="PF00626"/>
    </source>
</evidence>
<dbReference type="SMART" id="SM00262">
    <property type="entry name" value="GEL"/>
    <property type="match status" value="1"/>
</dbReference>
<dbReference type="GO" id="GO:0015629">
    <property type="term" value="C:actin cytoskeleton"/>
    <property type="evidence" value="ECO:0007669"/>
    <property type="project" value="TreeGrafter"/>
</dbReference>
<dbReference type="GO" id="GO:0005634">
    <property type="term" value="C:nucleus"/>
    <property type="evidence" value="ECO:0007669"/>
    <property type="project" value="TreeGrafter"/>
</dbReference>
<feature type="compositionally biased region" description="Acidic residues" evidence="2">
    <location>
        <begin position="115"/>
        <end position="124"/>
    </location>
</feature>
<dbReference type="InterPro" id="IPR007122">
    <property type="entry name" value="Villin/Gelsolin"/>
</dbReference>
<dbReference type="SUPFAM" id="SSF55753">
    <property type="entry name" value="Actin depolymerizing proteins"/>
    <property type="match status" value="3"/>
</dbReference>
<dbReference type="GO" id="GO:0005737">
    <property type="term" value="C:cytoplasm"/>
    <property type="evidence" value="ECO:0007669"/>
    <property type="project" value="TreeGrafter"/>
</dbReference>
<keyword evidence="1" id="KW-0677">Repeat</keyword>
<dbReference type="CDD" id="cd11288">
    <property type="entry name" value="gelsolin_S5_like"/>
    <property type="match status" value="1"/>
</dbReference>
<feature type="compositionally biased region" description="Basic and acidic residues" evidence="2">
    <location>
        <begin position="94"/>
        <end position="114"/>
    </location>
</feature>
<reference evidence="4" key="1">
    <citation type="submission" date="2013-04" db="EMBL/GenBank/DDBJ databases">
        <authorList>
            <person name="Qu J."/>
            <person name="Murali S.C."/>
            <person name="Bandaranaike D."/>
            <person name="Bellair M."/>
            <person name="Blankenburg K."/>
            <person name="Chao H."/>
            <person name="Dinh H."/>
            <person name="Doddapaneni H."/>
            <person name="Downs B."/>
            <person name="Dugan-Rocha S."/>
            <person name="Elkadiri S."/>
            <person name="Gnanaolivu R.D."/>
            <person name="Hernandez B."/>
            <person name="Javaid M."/>
            <person name="Jayaseelan J.C."/>
            <person name="Lee S."/>
            <person name="Li M."/>
            <person name="Ming W."/>
            <person name="Munidasa M."/>
            <person name="Muniz J."/>
            <person name="Nguyen L."/>
            <person name="Ongeri F."/>
            <person name="Osuji N."/>
            <person name="Pu L.-L."/>
            <person name="Puazo M."/>
            <person name="Qu C."/>
            <person name="Quiroz J."/>
            <person name="Raj R."/>
            <person name="Weissenberger G."/>
            <person name="Xin Y."/>
            <person name="Zou X."/>
            <person name="Han Y."/>
            <person name="Richards S."/>
            <person name="Worley K."/>
            <person name="Muzny D."/>
            <person name="Gibbs R."/>
        </authorList>
    </citation>
    <scope>NUCLEOTIDE SEQUENCE</scope>
    <source>
        <strain evidence="4">Sampled in the wild</strain>
    </source>
</reference>
<dbReference type="CDD" id="cd11280">
    <property type="entry name" value="gelsolin_like"/>
    <property type="match status" value="1"/>
</dbReference>
<evidence type="ECO:0000256" key="1">
    <source>
        <dbReference type="ARBA" id="ARBA00022737"/>
    </source>
</evidence>
<sequence>MEGEDGNDENADEDEEESFQCVVYFWQGREASNMGWLTFTFSLRRKFAGLFGEKLEVVRTHQQQENLKFMAHFRQKFIIHKGKRRRLTIVPENPRNEGDKEDDVKEKSTSKEGDESSDEDDEVEKTDKTDASANNDEEEKSEVEKKDGEDEEEEEKKEDEEKVECIRAAPPLPPPPPVPEVNETKKEIPKPVVAYRRPWLIPDPNVPVVELYHLRSNGGPLCTRCIQINAEATNLNSAFCYILKVPFGEGGGVVYIWIGNKSDPDEAGLAEEIAREMYGGEDRLGLQVIQEGSEPENFFWVALGGRAPYEKDANFMLHSRLFRCSNERGYFTVSEKCSDFCQVYVQHLRAKQPERPRKLFLTLKGKESRRFTKCFHGWGPHKVPLE</sequence>
<accession>A0A8K0P203</accession>
<dbReference type="InterPro" id="IPR007123">
    <property type="entry name" value="Gelsolin-like_dom"/>
</dbReference>
<evidence type="ECO:0000313" key="4">
    <source>
        <dbReference type="EMBL" id="KAG8229578.1"/>
    </source>
</evidence>
<dbReference type="InterPro" id="IPR029006">
    <property type="entry name" value="ADF-H/Gelsolin-like_dom_sf"/>
</dbReference>
<comment type="caution">
    <text evidence="4">The sequence shown here is derived from an EMBL/GenBank/DDBJ whole genome shotgun (WGS) entry which is preliminary data.</text>
</comment>
<feature type="compositionally biased region" description="Acidic residues" evidence="2">
    <location>
        <begin position="149"/>
        <end position="158"/>
    </location>
</feature>
<protein>
    <recommendedName>
        <fullName evidence="3">Gelsolin-like domain-containing protein</fullName>
    </recommendedName>
</protein>
<feature type="domain" description="Gelsolin-like" evidence="3">
    <location>
        <begin position="229"/>
        <end position="298"/>
    </location>
</feature>
<dbReference type="OrthoDB" id="20529at2759"/>
<gene>
    <name evidence="4" type="ORF">J437_LFUL010169</name>
</gene>
<dbReference type="AlphaFoldDB" id="A0A8K0P203"/>
<organism evidence="4 5">
    <name type="scientific">Ladona fulva</name>
    <name type="common">Scarce chaser dragonfly</name>
    <name type="synonym">Libellula fulva</name>
    <dbReference type="NCBI Taxonomy" id="123851"/>
    <lineage>
        <taxon>Eukaryota</taxon>
        <taxon>Metazoa</taxon>
        <taxon>Ecdysozoa</taxon>
        <taxon>Arthropoda</taxon>
        <taxon>Hexapoda</taxon>
        <taxon>Insecta</taxon>
        <taxon>Pterygota</taxon>
        <taxon>Palaeoptera</taxon>
        <taxon>Odonata</taxon>
        <taxon>Epiprocta</taxon>
        <taxon>Anisoptera</taxon>
        <taxon>Libelluloidea</taxon>
        <taxon>Libellulidae</taxon>
        <taxon>Ladona</taxon>
    </lineage>
</organism>
<feature type="region of interest" description="Disordered" evidence="2">
    <location>
        <begin position="88"/>
        <end position="183"/>
    </location>
</feature>
<dbReference type="Proteomes" id="UP000792457">
    <property type="component" value="Unassembled WGS sequence"/>
</dbReference>
<dbReference type="PANTHER" id="PTHR11977">
    <property type="entry name" value="VILLIN"/>
    <property type="match status" value="1"/>
</dbReference>
<dbReference type="GO" id="GO:0005546">
    <property type="term" value="F:phosphatidylinositol-4,5-bisphosphate binding"/>
    <property type="evidence" value="ECO:0007669"/>
    <property type="project" value="TreeGrafter"/>
</dbReference>
<dbReference type="Pfam" id="PF00626">
    <property type="entry name" value="Gelsolin"/>
    <property type="match status" value="1"/>
</dbReference>
<name>A0A8K0P203_LADFU</name>
<dbReference type="Gene3D" id="3.40.20.10">
    <property type="entry name" value="Severin"/>
    <property type="match status" value="2"/>
</dbReference>
<feature type="compositionally biased region" description="Pro residues" evidence="2">
    <location>
        <begin position="170"/>
        <end position="179"/>
    </location>
</feature>
<dbReference type="PANTHER" id="PTHR11977:SF51">
    <property type="entry name" value="PROTEIN FLIGHTLESS-1 HOMOLOG"/>
    <property type="match status" value="1"/>
</dbReference>
<keyword evidence="5" id="KW-1185">Reference proteome</keyword>
<dbReference type="GO" id="GO:0008154">
    <property type="term" value="P:actin polymerization or depolymerization"/>
    <property type="evidence" value="ECO:0007669"/>
    <property type="project" value="TreeGrafter"/>
</dbReference>
<reference evidence="4" key="2">
    <citation type="submission" date="2017-10" db="EMBL/GenBank/DDBJ databases">
        <title>Ladona fulva Genome sequencing and assembly.</title>
        <authorList>
            <person name="Murali S."/>
            <person name="Richards S."/>
            <person name="Bandaranaike D."/>
            <person name="Bellair M."/>
            <person name="Blankenburg K."/>
            <person name="Chao H."/>
            <person name="Dinh H."/>
            <person name="Doddapaneni H."/>
            <person name="Dugan-Rocha S."/>
            <person name="Elkadiri S."/>
            <person name="Gnanaolivu R."/>
            <person name="Hernandez B."/>
            <person name="Skinner E."/>
            <person name="Javaid M."/>
            <person name="Lee S."/>
            <person name="Li M."/>
            <person name="Ming W."/>
            <person name="Munidasa M."/>
            <person name="Muniz J."/>
            <person name="Nguyen L."/>
            <person name="Hughes D."/>
            <person name="Osuji N."/>
            <person name="Pu L.-L."/>
            <person name="Puazo M."/>
            <person name="Qu C."/>
            <person name="Quiroz J."/>
            <person name="Raj R."/>
            <person name="Weissenberger G."/>
            <person name="Xin Y."/>
            <person name="Zou X."/>
            <person name="Han Y."/>
            <person name="Worley K."/>
            <person name="Muzny D."/>
            <person name="Gibbs R."/>
        </authorList>
    </citation>
    <scope>NUCLEOTIDE SEQUENCE</scope>
    <source>
        <strain evidence="4">Sampled in the wild</strain>
    </source>
</reference>
<evidence type="ECO:0000256" key="2">
    <source>
        <dbReference type="SAM" id="MobiDB-lite"/>
    </source>
</evidence>